<organism evidence="1 2">
    <name type="scientific">Echinostoma caproni</name>
    <dbReference type="NCBI Taxonomy" id="27848"/>
    <lineage>
        <taxon>Eukaryota</taxon>
        <taxon>Metazoa</taxon>
        <taxon>Spiralia</taxon>
        <taxon>Lophotrochozoa</taxon>
        <taxon>Platyhelminthes</taxon>
        <taxon>Trematoda</taxon>
        <taxon>Digenea</taxon>
        <taxon>Plagiorchiida</taxon>
        <taxon>Echinostomata</taxon>
        <taxon>Echinostomatoidea</taxon>
        <taxon>Echinostomatidae</taxon>
        <taxon>Echinostoma</taxon>
    </lineage>
</organism>
<evidence type="ECO:0000313" key="1">
    <source>
        <dbReference type="EMBL" id="VDP90412.1"/>
    </source>
</evidence>
<reference evidence="1 2" key="1">
    <citation type="submission" date="2018-11" db="EMBL/GenBank/DDBJ databases">
        <authorList>
            <consortium name="Pathogen Informatics"/>
        </authorList>
    </citation>
    <scope>NUCLEOTIDE SEQUENCE [LARGE SCALE GENOMIC DNA]</scope>
    <source>
        <strain evidence="1 2">Egypt</strain>
    </source>
</reference>
<dbReference type="OrthoDB" id="6278752at2759"/>
<dbReference type="AlphaFoldDB" id="A0A3P8GMY7"/>
<gene>
    <name evidence="1" type="ORF">ECPE_LOCUS13140</name>
</gene>
<protein>
    <submittedName>
        <fullName evidence="1">Uncharacterized protein</fullName>
    </submittedName>
</protein>
<dbReference type="EMBL" id="UZAN01054409">
    <property type="protein sequence ID" value="VDP90412.1"/>
    <property type="molecule type" value="Genomic_DNA"/>
</dbReference>
<dbReference type="Proteomes" id="UP000272942">
    <property type="component" value="Unassembled WGS sequence"/>
</dbReference>
<evidence type="ECO:0000313" key="2">
    <source>
        <dbReference type="Proteomes" id="UP000272942"/>
    </source>
</evidence>
<keyword evidence="2" id="KW-1185">Reference proteome</keyword>
<name>A0A3P8GMY7_9TREM</name>
<accession>A0A3P8GMY7</accession>
<proteinExistence type="predicted"/>
<sequence length="86" mass="9732">MKSLSNTDIFEPFRFVSTTPKWFPSDVRLTLSSPDVVNVVLETSLGQPNPLGSRPGPQRLFVQIPWFFEPKSLLLAGAFSRDTQFF</sequence>